<dbReference type="SUPFAM" id="SSF81342">
    <property type="entry name" value="Transmembrane di-heme cytochromes"/>
    <property type="match status" value="1"/>
</dbReference>
<protein>
    <recommendedName>
        <fullName evidence="13">Cytochrome b561 bacterial/Ni-hydrogenase domain-containing protein</fullName>
    </recommendedName>
</protein>
<evidence type="ECO:0000313" key="14">
    <source>
        <dbReference type="EMBL" id="SVA13107.1"/>
    </source>
</evidence>
<keyword evidence="6 12" id="KW-0812">Transmembrane</keyword>
<feature type="transmembrane region" description="Helical" evidence="12">
    <location>
        <begin position="99"/>
        <end position="119"/>
    </location>
</feature>
<evidence type="ECO:0000259" key="13">
    <source>
        <dbReference type="Pfam" id="PF01292"/>
    </source>
</evidence>
<dbReference type="InterPro" id="IPR016174">
    <property type="entry name" value="Di-haem_cyt_TM"/>
</dbReference>
<dbReference type="PRINTS" id="PR00161">
    <property type="entry name" value="NIHGNASECYTB"/>
</dbReference>
<feature type="transmembrane region" description="Helical" evidence="12">
    <location>
        <begin position="169"/>
        <end position="191"/>
    </location>
</feature>
<evidence type="ECO:0000256" key="2">
    <source>
        <dbReference type="ARBA" id="ARBA00008622"/>
    </source>
</evidence>
<dbReference type="PANTHER" id="PTHR30485">
    <property type="entry name" value="NI/FE-HYDROGENASE 1 B-TYPE CYTOCHROME SUBUNIT"/>
    <property type="match status" value="1"/>
</dbReference>
<feature type="non-terminal residue" evidence="14">
    <location>
        <position position="1"/>
    </location>
</feature>
<feature type="domain" description="Cytochrome b561 bacterial/Ni-hydrogenase" evidence="13">
    <location>
        <begin position="28"/>
        <end position="245"/>
    </location>
</feature>
<feature type="transmembrane region" description="Helical" evidence="12">
    <location>
        <begin position="211"/>
        <end position="231"/>
    </location>
</feature>
<evidence type="ECO:0000256" key="7">
    <source>
        <dbReference type="ARBA" id="ARBA00022723"/>
    </source>
</evidence>
<keyword evidence="9 12" id="KW-1133">Transmembrane helix</keyword>
<gene>
    <name evidence="14" type="ORF">METZ01_LOCUS65961</name>
</gene>
<dbReference type="InterPro" id="IPR000516">
    <property type="entry name" value="Ni-dep_Hydgase_cyt-B"/>
</dbReference>
<evidence type="ECO:0000256" key="12">
    <source>
        <dbReference type="SAM" id="Phobius"/>
    </source>
</evidence>
<dbReference type="Pfam" id="PF01292">
    <property type="entry name" value="Ni_hydr_CYTB"/>
    <property type="match status" value="1"/>
</dbReference>
<name>A0A381TEF3_9ZZZZ</name>
<sequence>VDSQVDTDRDAVVTSERLRAGAREWLARHSYSVRICHWINVIAGGYLVVSGIHIFLDFPELYWGHTGYQGYPALFKLSDWGISWDEAGAMGNRMWGRNYHFTFAWVLLINGLVYVVWNIKTGHFRDSMLPRRDELTPTHLGADLRNQLRWFSPTRVSATNYDTLQKVSYLLLIFLFMPLMLLTGLAQSPGFTAAWPWLLDLFGGRQSARTLHSIGTVVFVLFVLVHVLEVLRAGALNRVRAMITGRFQLPTEKT</sequence>
<dbReference type="EMBL" id="UINC01004272">
    <property type="protein sequence ID" value="SVA13107.1"/>
    <property type="molecule type" value="Genomic_DNA"/>
</dbReference>
<keyword evidence="4" id="KW-1003">Cell membrane</keyword>
<keyword evidence="10" id="KW-0408">Iron</keyword>
<reference evidence="14" key="1">
    <citation type="submission" date="2018-05" db="EMBL/GenBank/DDBJ databases">
        <authorList>
            <person name="Lanie J.A."/>
            <person name="Ng W.-L."/>
            <person name="Kazmierczak K.M."/>
            <person name="Andrzejewski T.M."/>
            <person name="Davidsen T.M."/>
            <person name="Wayne K.J."/>
            <person name="Tettelin H."/>
            <person name="Glass J.I."/>
            <person name="Rusch D."/>
            <person name="Podicherti R."/>
            <person name="Tsui H.-C.T."/>
            <person name="Winkler M.E."/>
        </authorList>
    </citation>
    <scope>NUCLEOTIDE SEQUENCE</scope>
</reference>
<dbReference type="GO" id="GO:0005886">
    <property type="term" value="C:plasma membrane"/>
    <property type="evidence" value="ECO:0007669"/>
    <property type="project" value="UniProtKB-SubCell"/>
</dbReference>
<dbReference type="GO" id="GO:0020037">
    <property type="term" value="F:heme binding"/>
    <property type="evidence" value="ECO:0007669"/>
    <property type="project" value="TreeGrafter"/>
</dbReference>
<keyword evidence="7" id="KW-0479">Metal-binding</keyword>
<dbReference type="GO" id="GO:0022904">
    <property type="term" value="P:respiratory electron transport chain"/>
    <property type="evidence" value="ECO:0007669"/>
    <property type="project" value="InterPro"/>
</dbReference>
<evidence type="ECO:0000256" key="11">
    <source>
        <dbReference type="ARBA" id="ARBA00023136"/>
    </source>
</evidence>
<feature type="transmembrane region" description="Helical" evidence="12">
    <location>
        <begin position="35"/>
        <end position="56"/>
    </location>
</feature>
<comment type="similarity">
    <text evidence="2">Belongs to the HupC/HyaC/HydC family.</text>
</comment>
<dbReference type="AlphaFoldDB" id="A0A381TEF3"/>
<evidence type="ECO:0000256" key="3">
    <source>
        <dbReference type="ARBA" id="ARBA00022448"/>
    </source>
</evidence>
<dbReference type="InterPro" id="IPR051542">
    <property type="entry name" value="Hydrogenase_cytochrome"/>
</dbReference>
<accession>A0A381TEF3</accession>
<keyword evidence="8" id="KW-0249">Electron transport</keyword>
<evidence type="ECO:0000256" key="4">
    <source>
        <dbReference type="ARBA" id="ARBA00022475"/>
    </source>
</evidence>
<evidence type="ECO:0000256" key="10">
    <source>
        <dbReference type="ARBA" id="ARBA00023004"/>
    </source>
</evidence>
<evidence type="ECO:0000256" key="8">
    <source>
        <dbReference type="ARBA" id="ARBA00022982"/>
    </source>
</evidence>
<evidence type="ECO:0000256" key="9">
    <source>
        <dbReference type="ARBA" id="ARBA00022989"/>
    </source>
</evidence>
<dbReference type="Gene3D" id="1.20.950.20">
    <property type="entry name" value="Transmembrane di-heme cytochromes, Chain C"/>
    <property type="match status" value="1"/>
</dbReference>
<dbReference type="InterPro" id="IPR011577">
    <property type="entry name" value="Cyt_b561_bac/Ni-Hgenase"/>
</dbReference>
<evidence type="ECO:0000256" key="6">
    <source>
        <dbReference type="ARBA" id="ARBA00022692"/>
    </source>
</evidence>
<comment type="subcellular location">
    <subcellularLocation>
        <location evidence="1">Cell membrane</location>
        <topology evidence="1">Multi-pass membrane protein</topology>
    </subcellularLocation>
</comment>
<dbReference type="PANTHER" id="PTHR30485:SF1">
    <property type="entry name" value="CYTOCHROME YDHU-RELATED"/>
    <property type="match status" value="1"/>
</dbReference>
<dbReference type="GO" id="GO:0005506">
    <property type="term" value="F:iron ion binding"/>
    <property type="evidence" value="ECO:0007669"/>
    <property type="project" value="InterPro"/>
</dbReference>
<proteinExistence type="inferred from homology"/>
<evidence type="ECO:0000256" key="5">
    <source>
        <dbReference type="ARBA" id="ARBA00022617"/>
    </source>
</evidence>
<keyword evidence="11 12" id="KW-0472">Membrane</keyword>
<dbReference type="GO" id="GO:0009055">
    <property type="term" value="F:electron transfer activity"/>
    <property type="evidence" value="ECO:0007669"/>
    <property type="project" value="InterPro"/>
</dbReference>
<organism evidence="14">
    <name type="scientific">marine metagenome</name>
    <dbReference type="NCBI Taxonomy" id="408172"/>
    <lineage>
        <taxon>unclassified sequences</taxon>
        <taxon>metagenomes</taxon>
        <taxon>ecological metagenomes</taxon>
    </lineage>
</organism>
<keyword evidence="3" id="KW-0813">Transport</keyword>
<keyword evidence="5" id="KW-0349">Heme</keyword>
<evidence type="ECO:0000256" key="1">
    <source>
        <dbReference type="ARBA" id="ARBA00004651"/>
    </source>
</evidence>